<gene>
    <name evidence="2" type="ORF">Adu01nite_66590</name>
</gene>
<evidence type="ECO:0000313" key="2">
    <source>
        <dbReference type="EMBL" id="GIE05309.1"/>
    </source>
</evidence>
<keyword evidence="1" id="KW-0472">Membrane</keyword>
<comment type="caution">
    <text evidence="2">The sequence shown here is derived from an EMBL/GenBank/DDBJ whole genome shotgun (WGS) entry which is preliminary data.</text>
</comment>
<organism evidence="2 3">
    <name type="scientific">Paractinoplanes durhamensis</name>
    <dbReference type="NCBI Taxonomy" id="113563"/>
    <lineage>
        <taxon>Bacteria</taxon>
        <taxon>Bacillati</taxon>
        <taxon>Actinomycetota</taxon>
        <taxon>Actinomycetes</taxon>
        <taxon>Micromonosporales</taxon>
        <taxon>Micromonosporaceae</taxon>
        <taxon>Paractinoplanes</taxon>
    </lineage>
</organism>
<feature type="transmembrane region" description="Helical" evidence="1">
    <location>
        <begin position="37"/>
        <end position="61"/>
    </location>
</feature>
<dbReference type="InterPro" id="IPR047990">
    <property type="entry name" value="DLW39-like"/>
</dbReference>
<evidence type="ECO:0000313" key="3">
    <source>
        <dbReference type="Proteomes" id="UP000637628"/>
    </source>
</evidence>
<keyword evidence="1" id="KW-0812">Transmembrane</keyword>
<proteinExistence type="predicted"/>
<accession>A0ABQ3Z6Z7</accession>
<dbReference type="NCBIfam" id="NF038356">
    <property type="entry name" value="actino_DLW39"/>
    <property type="match status" value="1"/>
</dbReference>
<dbReference type="EMBL" id="BOML01000053">
    <property type="protein sequence ID" value="GIE05309.1"/>
    <property type="molecule type" value="Genomic_DNA"/>
</dbReference>
<name>A0ABQ3Z6Z7_9ACTN</name>
<reference evidence="2 3" key="1">
    <citation type="submission" date="2021-01" db="EMBL/GenBank/DDBJ databases">
        <title>Whole genome shotgun sequence of Actinoplanes durhamensis NBRC 14914.</title>
        <authorList>
            <person name="Komaki H."/>
            <person name="Tamura T."/>
        </authorList>
    </citation>
    <scope>NUCLEOTIDE SEQUENCE [LARGE SCALE GENOMIC DNA]</scope>
    <source>
        <strain evidence="2 3">NBRC 14914</strain>
    </source>
</reference>
<dbReference type="Proteomes" id="UP000637628">
    <property type="component" value="Unassembled WGS sequence"/>
</dbReference>
<sequence length="84" mass="8975">MRWLLWAGLVPVGLLLPVSSALVYALRGTRSATLPLSVWGVSMLKKLLIVAGIVGAAALVIKKVKASSDERALWHEATTAPDLR</sequence>
<protein>
    <submittedName>
        <fullName evidence="2">Uncharacterized protein</fullName>
    </submittedName>
</protein>
<evidence type="ECO:0000256" key="1">
    <source>
        <dbReference type="SAM" id="Phobius"/>
    </source>
</evidence>
<keyword evidence="1" id="KW-1133">Transmembrane helix</keyword>
<keyword evidence="3" id="KW-1185">Reference proteome</keyword>